<evidence type="ECO:0000313" key="2">
    <source>
        <dbReference type="Proteomes" id="UP000824017"/>
    </source>
</evidence>
<comment type="caution">
    <text evidence="1">The sequence shown here is derived from an EMBL/GenBank/DDBJ whole genome shotgun (WGS) entry which is preliminary data.</text>
</comment>
<proteinExistence type="predicted"/>
<accession>A0A9D2DC12</accession>
<evidence type="ECO:0000313" key="1">
    <source>
        <dbReference type="EMBL" id="HIZ14246.1"/>
    </source>
</evidence>
<reference evidence="1" key="2">
    <citation type="submission" date="2021-04" db="EMBL/GenBank/DDBJ databases">
        <authorList>
            <person name="Gilroy R."/>
        </authorList>
    </citation>
    <scope>NUCLEOTIDE SEQUENCE</scope>
    <source>
        <strain evidence="1">ChiGjej1B1-13045</strain>
    </source>
</reference>
<sequence length="219" mass="25253">MHTELQMTFNELYERCIYSSIAHAAANLRFPFFSYEQSWDGDNFSFKPDSEGTISFDFEKRIIAGAIIDNESPRLAQYLKHQAIELFSEAPDNIKQLADMEALQYLLFEIEGIVLPVATTAFWLDSEGLSIFDDSIDEFWKNGGEFIRYLLGPFGELKEYLKDYSDLSTEETDLIEHLFDMKMKGNLLITKKDLSGVDKKSEGYDEFMESLAELGFIFE</sequence>
<dbReference type="Proteomes" id="UP000824017">
    <property type="component" value="Unassembled WGS sequence"/>
</dbReference>
<name>A0A9D2DC12_9FIRM</name>
<gene>
    <name evidence="1" type="ORF">H9817_10020</name>
</gene>
<organism evidence="1 2">
    <name type="scientific">Candidatus Mediterraneibacter stercorigallinarum</name>
    <dbReference type="NCBI Taxonomy" id="2838686"/>
    <lineage>
        <taxon>Bacteria</taxon>
        <taxon>Bacillati</taxon>
        <taxon>Bacillota</taxon>
        <taxon>Clostridia</taxon>
        <taxon>Lachnospirales</taxon>
        <taxon>Lachnospiraceae</taxon>
        <taxon>Mediterraneibacter</taxon>
    </lineage>
</organism>
<dbReference type="EMBL" id="DXCD01000259">
    <property type="protein sequence ID" value="HIZ14246.1"/>
    <property type="molecule type" value="Genomic_DNA"/>
</dbReference>
<protein>
    <submittedName>
        <fullName evidence="1">Uncharacterized protein</fullName>
    </submittedName>
</protein>
<reference evidence="1" key="1">
    <citation type="journal article" date="2021" name="PeerJ">
        <title>Extensive microbial diversity within the chicken gut microbiome revealed by metagenomics and culture.</title>
        <authorList>
            <person name="Gilroy R."/>
            <person name="Ravi A."/>
            <person name="Getino M."/>
            <person name="Pursley I."/>
            <person name="Horton D.L."/>
            <person name="Alikhan N.F."/>
            <person name="Baker D."/>
            <person name="Gharbi K."/>
            <person name="Hall N."/>
            <person name="Watson M."/>
            <person name="Adriaenssens E.M."/>
            <person name="Foster-Nyarko E."/>
            <person name="Jarju S."/>
            <person name="Secka A."/>
            <person name="Antonio M."/>
            <person name="Oren A."/>
            <person name="Chaudhuri R.R."/>
            <person name="La Ragione R."/>
            <person name="Hildebrand F."/>
            <person name="Pallen M.J."/>
        </authorList>
    </citation>
    <scope>NUCLEOTIDE SEQUENCE</scope>
    <source>
        <strain evidence="1">ChiGjej1B1-13045</strain>
    </source>
</reference>
<dbReference type="AlphaFoldDB" id="A0A9D2DC12"/>